<feature type="region of interest" description="Disordered" evidence="1">
    <location>
        <begin position="462"/>
        <end position="481"/>
    </location>
</feature>
<name>A0A2U3PH81_9MYCO</name>
<dbReference type="SUPFAM" id="SSF52777">
    <property type="entry name" value="CoA-dependent acyltransferases"/>
    <property type="match status" value="2"/>
</dbReference>
<dbReference type="InterPro" id="IPR023213">
    <property type="entry name" value="CAT-like_dom_sf"/>
</dbReference>
<evidence type="ECO:0000313" key="3">
    <source>
        <dbReference type="EMBL" id="SPM43128.1"/>
    </source>
</evidence>
<dbReference type="Gene3D" id="3.30.559.10">
    <property type="entry name" value="Chloramphenicol acetyltransferase-like domain"/>
    <property type="match status" value="1"/>
</dbReference>
<reference evidence="3 4" key="1">
    <citation type="submission" date="2017-01" db="EMBL/GenBank/DDBJ databases">
        <authorList>
            <consortium name="Urmite Genomes"/>
        </authorList>
    </citation>
    <scope>NUCLEOTIDE SEQUENCE [LARGE SCALE GENOMIC DNA]</scope>
    <source>
        <strain evidence="3 4">AB215</strain>
    </source>
</reference>
<sequence length="481" mass="53531">VFVLGEETFGTINDWTPEPGSVVCWHPSPDSLTKARQAPISTVPPSHQQARHLRNFREHANRGLDMSRLLIASWDMPGLCDVRVLTDMINAHFHRHDTYQSWFEFTDADDIVRHTFTDPADIDYVPIEHGGMTAAALREHLLATPSPLHWDCVRFAVIARPDNFTFCASIDHIYADAHVLGAMCAEFYLTYTSVLAGEPISLPAGGSYADYCTRQHQHTSDLTLDSPQVRAWVDFFENNDGTLPDPPVTLGDGSGTCDLMFVQVMDERQTAQFDSVCKAAGARFSGGVFACAALAEYELTGAETYYGLVARDTRSTPVDYTTIGWFTGYVPITVPVGASSSFGDVARAAQESFDAGKELANLPFNRVLELAPWLTMPQRHVPLLFHLNATVPPLSTLINAEWAWSNMRIHHDGRTPARFDLRVNRFQTGTHVIVFYPNNPNARQSVARYIHTLKSIYRHAVEQHSSPPLAPDDAQLEHKPA</sequence>
<gene>
    <name evidence="3" type="ORF">MNAB215_5350</name>
</gene>
<feature type="non-terminal residue" evidence="3">
    <location>
        <position position="1"/>
    </location>
</feature>
<dbReference type="GO" id="GO:0008610">
    <property type="term" value="P:lipid biosynthetic process"/>
    <property type="evidence" value="ECO:0007669"/>
    <property type="project" value="UniProtKB-ARBA"/>
</dbReference>
<evidence type="ECO:0000256" key="1">
    <source>
        <dbReference type="SAM" id="MobiDB-lite"/>
    </source>
</evidence>
<feature type="domain" description="Condensation" evidence="2">
    <location>
        <begin position="79"/>
        <end position="439"/>
    </location>
</feature>
<dbReference type="AlphaFoldDB" id="A0A2U3PH81"/>
<keyword evidence="4" id="KW-1185">Reference proteome</keyword>
<dbReference type="STRING" id="1841861.GCA_900157365_03670"/>
<proteinExistence type="predicted"/>
<dbReference type="InterPro" id="IPR001242">
    <property type="entry name" value="Condensation_dom"/>
</dbReference>
<dbReference type="Gene3D" id="3.30.559.30">
    <property type="entry name" value="Nonribosomal peptide synthetase, condensation domain"/>
    <property type="match status" value="1"/>
</dbReference>
<organism evidence="3 4">
    <name type="scientific">Mycobacterium numidiamassiliense</name>
    <dbReference type="NCBI Taxonomy" id="1841861"/>
    <lineage>
        <taxon>Bacteria</taxon>
        <taxon>Bacillati</taxon>
        <taxon>Actinomycetota</taxon>
        <taxon>Actinomycetes</taxon>
        <taxon>Mycobacteriales</taxon>
        <taxon>Mycobacteriaceae</taxon>
        <taxon>Mycobacterium</taxon>
    </lineage>
</organism>
<evidence type="ECO:0000259" key="2">
    <source>
        <dbReference type="Pfam" id="PF00668"/>
    </source>
</evidence>
<dbReference type="GO" id="GO:0003824">
    <property type="term" value="F:catalytic activity"/>
    <property type="evidence" value="ECO:0007669"/>
    <property type="project" value="InterPro"/>
</dbReference>
<protein>
    <submittedName>
        <fullName evidence="3">PapA3_2</fullName>
    </submittedName>
</protein>
<dbReference type="EMBL" id="FUEZ01000004">
    <property type="protein sequence ID" value="SPM43128.1"/>
    <property type="molecule type" value="Genomic_DNA"/>
</dbReference>
<accession>A0A2U3PH81</accession>
<evidence type="ECO:0000313" key="4">
    <source>
        <dbReference type="Proteomes" id="UP000240424"/>
    </source>
</evidence>
<dbReference type="Pfam" id="PF00668">
    <property type="entry name" value="Condensation"/>
    <property type="match status" value="1"/>
</dbReference>
<dbReference type="Proteomes" id="UP000240424">
    <property type="component" value="Unassembled WGS sequence"/>
</dbReference>